<keyword evidence="3" id="KW-1185">Reference proteome</keyword>
<gene>
    <name evidence="2" type="ORF">E1809_20585</name>
</gene>
<sequence>MEHPTTAEDATTPHAGDRSGWENDAELQSVITLLARHTAGLAGSAAAPRTDDKIQDSGVGVNCGEHYVNDVVALRDFCWCDGRIHPEDADGIPSCPPNFEHFASGILGEWYKHLGRDVRFNRKPEAGEALAVLVDCLESLHADNAPWPADFSAGRPRWSGH</sequence>
<proteinExistence type="predicted"/>
<reference evidence="2 3" key="1">
    <citation type="submission" date="2019-03" db="EMBL/GenBank/DDBJ databases">
        <title>Whole genome sequence of Arthrobacter sp JH1-1.</title>
        <authorList>
            <person name="Trinh H.N."/>
        </authorList>
    </citation>
    <scope>NUCLEOTIDE SEQUENCE [LARGE SCALE GENOMIC DNA]</scope>
    <source>
        <strain evidence="2 3">JH1-1</strain>
    </source>
</reference>
<dbReference type="AlphaFoldDB" id="A0A4R5KBI4"/>
<evidence type="ECO:0000313" key="3">
    <source>
        <dbReference type="Proteomes" id="UP000295511"/>
    </source>
</evidence>
<dbReference type="OrthoDB" id="9429690at2"/>
<dbReference type="Proteomes" id="UP000295511">
    <property type="component" value="Unassembled WGS sequence"/>
</dbReference>
<evidence type="ECO:0000256" key="1">
    <source>
        <dbReference type="SAM" id="MobiDB-lite"/>
    </source>
</evidence>
<comment type="caution">
    <text evidence="2">The sequence shown here is derived from an EMBL/GenBank/DDBJ whole genome shotgun (WGS) entry which is preliminary data.</text>
</comment>
<dbReference type="EMBL" id="SMRU01000029">
    <property type="protein sequence ID" value="TDF91527.1"/>
    <property type="molecule type" value="Genomic_DNA"/>
</dbReference>
<organism evidence="2 3">
    <name type="scientific">Arthrobacter terricola</name>
    <dbReference type="NCBI Taxonomy" id="2547396"/>
    <lineage>
        <taxon>Bacteria</taxon>
        <taxon>Bacillati</taxon>
        <taxon>Actinomycetota</taxon>
        <taxon>Actinomycetes</taxon>
        <taxon>Micrococcales</taxon>
        <taxon>Micrococcaceae</taxon>
        <taxon>Arthrobacter</taxon>
    </lineage>
</organism>
<accession>A0A4R5KBI4</accession>
<dbReference type="RefSeq" id="WP_133206114.1">
    <property type="nucleotide sequence ID" value="NZ_SMRU01000029.1"/>
</dbReference>
<name>A0A4R5KBI4_9MICC</name>
<feature type="region of interest" description="Disordered" evidence="1">
    <location>
        <begin position="1"/>
        <end position="22"/>
    </location>
</feature>
<evidence type="ECO:0000313" key="2">
    <source>
        <dbReference type="EMBL" id="TDF91527.1"/>
    </source>
</evidence>
<protein>
    <submittedName>
        <fullName evidence="2">Uncharacterized protein</fullName>
    </submittedName>
</protein>